<accession>S9SHG9</accession>
<comment type="caution">
    <text evidence="2">The sequence shown here is derived from an EMBL/GenBank/DDBJ whole genome shotgun (WGS) entry which is preliminary data.</text>
</comment>
<dbReference type="AlphaFoldDB" id="S9SHG9"/>
<name>S9SHG9_9RHOB</name>
<dbReference type="SUPFAM" id="SSF75304">
    <property type="entry name" value="Amidase signature (AS) enzymes"/>
    <property type="match status" value="1"/>
</dbReference>
<dbReference type="HOGENOM" id="CLU_1577349_0_0_5"/>
<dbReference type="EMBL" id="AOLV01000013">
    <property type="protein sequence ID" value="EPX85754.1"/>
    <property type="molecule type" value="Genomic_DNA"/>
</dbReference>
<dbReference type="InterPro" id="IPR023631">
    <property type="entry name" value="Amidase_dom"/>
</dbReference>
<dbReference type="InterPro" id="IPR036928">
    <property type="entry name" value="AS_sf"/>
</dbReference>
<feature type="domain" description="Amidase" evidence="1">
    <location>
        <begin position="2"/>
        <end position="158"/>
    </location>
</feature>
<dbReference type="Pfam" id="PF01425">
    <property type="entry name" value="Amidase"/>
    <property type="match status" value="1"/>
</dbReference>
<evidence type="ECO:0000313" key="3">
    <source>
        <dbReference type="Proteomes" id="UP000015346"/>
    </source>
</evidence>
<dbReference type="Gene3D" id="3.90.1300.10">
    <property type="entry name" value="Amidase signature (AS) domain"/>
    <property type="match status" value="1"/>
</dbReference>
<organism evidence="2 3">
    <name type="scientific">Rubellimicrobium thermophilum DSM 16684</name>
    <dbReference type="NCBI Taxonomy" id="1123069"/>
    <lineage>
        <taxon>Bacteria</taxon>
        <taxon>Pseudomonadati</taxon>
        <taxon>Pseudomonadota</taxon>
        <taxon>Alphaproteobacteria</taxon>
        <taxon>Rhodobacterales</taxon>
        <taxon>Roseobacteraceae</taxon>
        <taxon>Rubellimicrobium</taxon>
    </lineage>
</organism>
<sequence length="169" mass="17738">MAQAGARLVEVALPDLPRAYVLAGPLYTAEAWAMWRERIAADPARMFPPTRERIEAGRDVLAADWIAAWAELKTIRAGAAEIAGGFDALLCPACPILPPAAAAVAADHALFRERNLMALRNTRMANLLGMASLALPVGGEASCGVLLNALPGREGALLRLGAAAMRAMA</sequence>
<evidence type="ECO:0000313" key="2">
    <source>
        <dbReference type="EMBL" id="EPX85754.1"/>
    </source>
</evidence>
<dbReference type="GO" id="GO:0016740">
    <property type="term" value="F:transferase activity"/>
    <property type="evidence" value="ECO:0007669"/>
    <property type="project" value="UniProtKB-KW"/>
</dbReference>
<keyword evidence="2" id="KW-0808">Transferase</keyword>
<dbReference type="STRING" id="1123069.ruthe_01683"/>
<evidence type="ECO:0000259" key="1">
    <source>
        <dbReference type="Pfam" id="PF01425"/>
    </source>
</evidence>
<proteinExistence type="predicted"/>
<keyword evidence="3" id="KW-1185">Reference proteome</keyword>
<protein>
    <submittedName>
        <fullName evidence="2">Asp-tRNAAsn/Glu-tRNAGln amidotransferase A subunit</fullName>
    </submittedName>
</protein>
<reference evidence="2 3" key="1">
    <citation type="journal article" date="2013" name="Stand. Genomic Sci.">
        <title>Genome sequence of the reddish-pigmented Rubellimicrobium thermophilum type strain (DSM 16684(T)), a member of the Roseobacter clade.</title>
        <authorList>
            <person name="Fiebig A."/>
            <person name="Riedel T."/>
            <person name="Gronow S."/>
            <person name="Petersen J."/>
            <person name="Klenk H.P."/>
            <person name="Goker M."/>
        </authorList>
    </citation>
    <scope>NUCLEOTIDE SEQUENCE [LARGE SCALE GENOMIC DNA]</scope>
    <source>
        <strain evidence="2 3">DSM 16684</strain>
    </source>
</reference>
<gene>
    <name evidence="2" type="ORF">ruthe_01683</name>
</gene>
<dbReference type="Proteomes" id="UP000015346">
    <property type="component" value="Unassembled WGS sequence"/>
</dbReference>